<feature type="domain" description="Mediator complex subunit Med16 N-terminal" evidence="10">
    <location>
        <begin position="145"/>
        <end position="480"/>
    </location>
</feature>
<protein>
    <recommendedName>
        <fullName evidence="3 9">Mediator of RNA polymerase II transcription subunit 16</fullName>
    </recommendedName>
    <alternativeName>
        <fullName evidence="8 9">Mediator complex subunit 16</fullName>
    </alternativeName>
</protein>
<proteinExistence type="inferred from homology"/>
<dbReference type="InterPro" id="IPR048338">
    <property type="entry name" value="Mediator_Med16"/>
</dbReference>
<evidence type="ECO:0000256" key="8">
    <source>
        <dbReference type="ARBA" id="ARBA00032015"/>
    </source>
</evidence>
<dbReference type="OrthoDB" id="4139168at2759"/>
<evidence type="ECO:0000256" key="6">
    <source>
        <dbReference type="ARBA" id="ARBA00023163"/>
    </source>
</evidence>
<gene>
    <name evidence="9" type="primary">MED16</name>
    <name evidence="12" type="ORF">K402DRAFT_395496</name>
</gene>
<organism evidence="12 13">
    <name type="scientific">Aulographum hederae CBS 113979</name>
    <dbReference type="NCBI Taxonomy" id="1176131"/>
    <lineage>
        <taxon>Eukaryota</taxon>
        <taxon>Fungi</taxon>
        <taxon>Dikarya</taxon>
        <taxon>Ascomycota</taxon>
        <taxon>Pezizomycotina</taxon>
        <taxon>Dothideomycetes</taxon>
        <taxon>Pleosporomycetidae</taxon>
        <taxon>Aulographales</taxon>
        <taxon>Aulographaceae</taxon>
    </lineage>
</organism>
<dbReference type="EMBL" id="ML977166">
    <property type="protein sequence ID" value="KAF1984807.1"/>
    <property type="molecule type" value="Genomic_DNA"/>
</dbReference>
<evidence type="ECO:0000313" key="12">
    <source>
        <dbReference type="EMBL" id="KAF1984807.1"/>
    </source>
</evidence>
<dbReference type="SUPFAM" id="SSF50978">
    <property type="entry name" value="WD40 repeat-like"/>
    <property type="match status" value="1"/>
</dbReference>
<keyword evidence="7 9" id="KW-0539">Nucleus</keyword>
<evidence type="ECO:0000256" key="1">
    <source>
        <dbReference type="ARBA" id="ARBA00004123"/>
    </source>
</evidence>
<comment type="subunit">
    <text evidence="9">Component of the Mediator complex.</text>
</comment>
<comment type="similarity">
    <text evidence="2 9">Belongs to the Mediator complex subunit 16 family.</text>
</comment>
<keyword evidence="4 9" id="KW-0805">Transcription regulation</keyword>
<accession>A0A6G1GVI0</accession>
<evidence type="ECO:0000256" key="3">
    <source>
        <dbReference type="ARBA" id="ARBA00019614"/>
    </source>
</evidence>
<name>A0A6G1GVI0_9PEZI</name>
<reference evidence="12" key="1">
    <citation type="journal article" date="2020" name="Stud. Mycol.">
        <title>101 Dothideomycetes genomes: a test case for predicting lifestyles and emergence of pathogens.</title>
        <authorList>
            <person name="Haridas S."/>
            <person name="Albert R."/>
            <person name="Binder M."/>
            <person name="Bloem J."/>
            <person name="Labutti K."/>
            <person name="Salamov A."/>
            <person name="Andreopoulos B."/>
            <person name="Baker S."/>
            <person name="Barry K."/>
            <person name="Bills G."/>
            <person name="Bluhm B."/>
            <person name="Cannon C."/>
            <person name="Castanera R."/>
            <person name="Culley D."/>
            <person name="Daum C."/>
            <person name="Ezra D."/>
            <person name="Gonzalez J."/>
            <person name="Henrissat B."/>
            <person name="Kuo A."/>
            <person name="Liang C."/>
            <person name="Lipzen A."/>
            <person name="Lutzoni F."/>
            <person name="Magnuson J."/>
            <person name="Mondo S."/>
            <person name="Nolan M."/>
            <person name="Ohm R."/>
            <person name="Pangilinan J."/>
            <person name="Park H.-J."/>
            <person name="Ramirez L."/>
            <person name="Alfaro M."/>
            <person name="Sun H."/>
            <person name="Tritt A."/>
            <person name="Yoshinaga Y."/>
            <person name="Zwiers L.-H."/>
            <person name="Turgeon B."/>
            <person name="Goodwin S."/>
            <person name="Spatafora J."/>
            <person name="Crous P."/>
            <person name="Grigoriev I."/>
        </authorList>
    </citation>
    <scope>NUCLEOTIDE SEQUENCE</scope>
    <source>
        <strain evidence="12">CBS 113979</strain>
    </source>
</reference>
<evidence type="ECO:0000256" key="2">
    <source>
        <dbReference type="ARBA" id="ARBA00006543"/>
    </source>
</evidence>
<dbReference type="InterPro" id="IPR021665">
    <property type="entry name" value="Mediator_Med16_N"/>
</dbReference>
<dbReference type="AlphaFoldDB" id="A0A6G1GVI0"/>
<dbReference type="InterPro" id="IPR048339">
    <property type="entry name" value="Mediator_Med16_C"/>
</dbReference>
<evidence type="ECO:0000259" key="11">
    <source>
        <dbReference type="Pfam" id="PF20719"/>
    </source>
</evidence>
<comment type="function">
    <text evidence="9">Component of the Mediator complex, a coactivator involved in the regulated transcription of nearly all RNA polymerase II-dependent genes. Mediator functions as a bridge to convey information from gene-specific regulatory proteins to the basal RNA polymerase II transcription machinery. Mediator is recruited to promoters by direct interactions with regulatory proteins and serves as a scaffold for the assembly of a functional preinitiation complex with RNA polymerase II and the general transcription factors.</text>
</comment>
<dbReference type="Pfam" id="PF20719">
    <property type="entry name" value="Med16_C"/>
    <property type="match status" value="1"/>
</dbReference>
<evidence type="ECO:0000256" key="5">
    <source>
        <dbReference type="ARBA" id="ARBA00023159"/>
    </source>
</evidence>
<dbReference type="GO" id="GO:0016592">
    <property type="term" value="C:mediator complex"/>
    <property type="evidence" value="ECO:0007669"/>
    <property type="project" value="InterPro"/>
</dbReference>
<keyword evidence="6 9" id="KW-0804">Transcription</keyword>
<evidence type="ECO:0000256" key="7">
    <source>
        <dbReference type="ARBA" id="ARBA00023242"/>
    </source>
</evidence>
<feature type="domain" description="Mediator complex subunit 16 C-terminal" evidence="11">
    <location>
        <begin position="827"/>
        <end position="911"/>
    </location>
</feature>
<evidence type="ECO:0000259" key="10">
    <source>
        <dbReference type="Pfam" id="PF11635"/>
    </source>
</evidence>
<comment type="subcellular location">
    <subcellularLocation>
        <location evidence="1 9">Nucleus</location>
    </subcellularLocation>
</comment>
<dbReference type="Pfam" id="PF11635">
    <property type="entry name" value="Med16_N"/>
    <property type="match status" value="1"/>
</dbReference>
<sequence>MPLIMEDHAYNMDDLFGDAEPVPLPPVKGLPQRLEELFRNGCCSDSICWSRSGNIAAITPDGHRVNLYHFIHNPSKREWEVSEPAPLALTLPIFPNEPHIRHVSWSPMGNDLAVVDSSGRITIHASHMATVEKMVMIKDFSSDLNDEMNSVVGLYWLPMYPHMTKLATYWSAVRNGPDWNYRMSQSASPGPTNPIDGKSALVCITRAGHLRLLFQQNDSKWNEVSIEISDFAAEAGHFLTHASFGAENASSLYLATYDTFGALSLYSIAINWNHTPNQGPGNASSPVNPSLSATFSTIDPFCSPTRNSDIADGDAMPNYEDDSAPRLTHLDLLPQASDVESSTMSLPVIIAVFTIVASPASMVSDPGQQYQHSYSVISRWNISTTSKNLLSSTFNQLSQKKKTVDNIEAKLAAELTRQPDITLHTAVLSVQSFRLATILAFCLSDGSIDVRTRGDMQTISPTLNYEEVQTLLHIGFAFPAVSEPRLHIALSPSYCVAAAMARDGSIQLRKMEYNSNFLDGNDDDYKIQAIATTLAVQHNTAQMQYQSADDVLAVIPNDMGDKLIPKFLGQAYHGLSVNLDYSTEEAQKDTQKIFRTSQMHKCTSAQNILGMKGRNQRDLSSKLAWLQLNARHATFIMSICFRHDQSLKSEMADSLIGLVRWSFDFCTYLLQEIQRLSYEAQGNEGDLSFIQSTLFKWNSPALIFLLASVPRLILRMCCRSLRHGFIHSDNGFKAAAASNNPAGKLAFQKMKVVYQSSPLPIQPFEGLIAAIDDAVRKSYAAANITPQERAKTERRMYIRAEVPAVLMPVVQRLLTTIWKHFVDQPIVDPFKIYQWDISWLGFTDEDKDMKAKMYARKHAVDVLRKVEMLNGVSMRRCVRCGAMCEDMVGARAGGEWILMVQKQCVCFSSWANLGEKVGGE</sequence>
<keyword evidence="5 9" id="KW-0010">Activator</keyword>
<evidence type="ECO:0000256" key="4">
    <source>
        <dbReference type="ARBA" id="ARBA00023015"/>
    </source>
</evidence>
<dbReference type="GO" id="GO:0045893">
    <property type="term" value="P:positive regulation of DNA-templated transcription"/>
    <property type="evidence" value="ECO:0007669"/>
    <property type="project" value="TreeGrafter"/>
</dbReference>
<dbReference type="InterPro" id="IPR036322">
    <property type="entry name" value="WD40_repeat_dom_sf"/>
</dbReference>
<dbReference type="PANTHER" id="PTHR13224:SF6">
    <property type="entry name" value="MEDIATOR OF RNA POLYMERASE II TRANSCRIPTION SUBUNIT 16"/>
    <property type="match status" value="1"/>
</dbReference>
<dbReference type="Proteomes" id="UP000800041">
    <property type="component" value="Unassembled WGS sequence"/>
</dbReference>
<evidence type="ECO:0000256" key="9">
    <source>
        <dbReference type="RuleBase" id="RU364149"/>
    </source>
</evidence>
<keyword evidence="13" id="KW-1185">Reference proteome</keyword>
<evidence type="ECO:0000313" key="13">
    <source>
        <dbReference type="Proteomes" id="UP000800041"/>
    </source>
</evidence>
<dbReference type="PANTHER" id="PTHR13224">
    <property type="entry name" value="THYROID HORMONE RECEPTOR-ASSOCIATED PROTEIN-RELATED"/>
    <property type="match status" value="1"/>
</dbReference>